<dbReference type="EMBL" id="JAUDEO010000009">
    <property type="protein sequence ID" value="MDM8333475.1"/>
    <property type="molecule type" value="Genomic_DNA"/>
</dbReference>
<evidence type="ECO:0000313" key="2">
    <source>
        <dbReference type="EMBL" id="MDM8333475.1"/>
    </source>
</evidence>
<dbReference type="InterPro" id="IPR013785">
    <property type="entry name" value="Aldolase_TIM"/>
</dbReference>
<dbReference type="PROSITE" id="PS51440">
    <property type="entry name" value="TIM_2"/>
    <property type="match status" value="1"/>
</dbReference>
<name>A0ABT7VL80_9LACO</name>
<keyword evidence="1 2" id="KW-0413">Isomerase</keyword>
<gene>
    <name evidence="2" type="ORF">QUW46_02630</name>
</gene>
<dbReference type="Pfam" id="PF00121">
    <property type="entry name" value="TIM"/>
    <property type="match status" value="1"/>
</dbReference>
<dbReference type="Proteomes" id="UP001529423">
    <property type="component" value="Unassembled WGS sequence"/>
</dbReference>
<reference evidence="3" key="1">
    <citation type="submission" date="2023-06" db="EMBL/GenBank/DDBJ databases">
        <title>Identification and characterization of horizontal gene transfer across gut microbiota members of farm animals based on homology search.</title>
        <authorList>
            <person name="Zeman M."/>
            <person name="Kubasova T."/>
            <person name="Jahodarova E."/>
            <person name="Nykrynova M."/>
            <person name="Rychlik I."/>
        </authorList>
    </citation>
    <scope>NUCLEOTIDE SEQUENCE [LARGE SCALE GENOMIC DNA]</scope>
    <source>
        <strain evidence="3">105_WCHN</strain>
    </source>
</reference>
<organism evidence="2 3">
    <name type="scientific">Limosilactobacillus panis</name>
    <dbReference type="NCBI Taxonomy" id="47493"/>
    <lineage>
        <taxon>Bacteria</taxon>
        <taxon>Bacillati</taxon>
        <taxon>Bacillota</taxon>
        <taxon>Bacilli</taxon>
        <taxon>Lactobacillales</taxon>
        <taxon>Lactobacillaceae</taxon>
        <taxon>Limosilactobacillus</taxon>
    </lineage>
</organism>
<sequence length="165" mass="18162">MPELLPTLKDLTVQSTVGGQLGKVVNCRVLSLLAQPSLVVNHQLKRILAEDDQPVLQLDEGDLRLTPVDFANQVSRQFANALAGVSAAAVARLVVIYAPSWAAECRLPADAQRIRIAHRQIRDVIQILYDRDTASHVQIIYGGFVFEDELATVLWDVNVDGVLIK</sequence>
<reference evidence="2 3" key="2">
    <citation type="submission" date="2023-06" db="EMBL/GenBank/DDBJ databases">
        <title>Identification and characterization of horizontal gene transfer across gut microbiota members of farm animals based on homology search.</title>
        <authorList>
            <person name="Schwarzerova J."/>
            <person name="Nykrynova M."/>
            <person name="Jureckova K."/>
            <person name="Cejkova D."/>
            <person name="Rychlik I."/>
        </authorList>
    </citation>
    <scope>NUCLEOTIDE SEQUENCE [LARGE SCALE GENOMIC DNA]</scope>
    <source>
        <strain evidence="2 3">105_WCHN</strain>
    </source>
</reference>
<comment type="caution">
    <text evidence="2">The sequence shown here is derived from an EMBL/GenBank/DDBJ whole genome shotgun (WGS) entry which is preliminary data.</text>
</comment>
<dbReference type="SUPFAM" id="SSF51351">
    <property type="entry name" value="Triosephosphate isomerase (TIM)"/>
    <property type="match status" value="1"/>
</dbReference>
<protein>
    <submittedName>
        <fullName evidence="2">Triose-phosphate isomerase</fullName>
    </submittedName>
</protein>
<reference evidence="2 3" key="3">
    <citation type="submission" date="2023-06" db="EMBL/GenBank/DDBJ databases">
        <authorList>
            <person name="Zeman M."/>
            <person name="Kubasova T."/>
            <person name="Jahodarova E."/>
            <person name="Nykrynova M."/>
            <person name="Rychlik I."/>
        </authorList>
    </citation>
    <scope>NUCLEOTIDE SEQUENCE [LARGE SCALE GENOMIC DNA]</scope>
    <source>
        <strain evidence="2 3">105_WCHN</strain>
    </source>
</reference>
<dbReference type="Gene3D" id="3.20.20.70">
    <property type="entry name" value="Aldolase class I"/>
    <property type="match status" value="1"/>
</dbReference>
<evidence type="ECO:0000313" key="3">
    <source>
        <dbReference type="Proteomes" id="UP001529423"/>
    </source>
</evidence>
<accession>A0ABT7VL80</accession>
<proteinExistence type="predicted"/>
<evidence type="ECO:0000256" key="1">
    <source>
        <dbReference type="ARBA" id="ARBA00023235"/>
    </source>
</evidence>
<dbReference type="GO" id="GO:0016853">
    <property type="term" value="F:isomerase activity"/>
    <property type="evidence" value="ECO:0007669"/>
    <property type="project" value="UniProtKB-KW"/>
</dbReference>
<dbReference type="InterPro" id="IPR035990">
    <property type="entry name" value="TIM_sf"/>
</dbReference>
<dbReference type="InterPro" id="IPR000652">
    <property type="entry name" value="Triosephosphate_isomerase"/>
</dbReference>
<keyword evidence="3" id="KW-1185">Reference proteome</keyword>